<gene>
    <name evidence="1" type="ORF">CV103_02625</name>
</gene>
<reference evidence="1 2" key="1">
    <citation type="submission" date="2017-11" db="EMBL/GenBank/DDBJ databases">
        <title>Sphingomonas oleivorans sp. nov., isolated from oil-contaminated soil.</title>
        <authorList>
            <person name="Wang L."/>
            <person name="Chen L."/>
        </authorList>
    </citation>
    <scope>NUCLEOTIDE SEQUENCE [LARGE SCALE GENOMIC DNA]</scope>
    <source>
        <strain evidence="1 2">K101</strain>
    </source>
</reference>
<dbReference type="Proteomes" id="UP000241206">
    <property type="component" value="Unassembled WGS sequence"/>
</dbReference>
<evidence type="ECO:0008006" key="3">
    <source>
        <dbReference type="Google" id="ProtNLM"/>
    </source>
</evidence>
<proteinExistence type="predicted"/>
<dbReference type="RefSeq" id="WP_015458063.1">
    <property type="nucleotide sequence ID" value="NZ_PHHF01000012.1"/>
</dbReference>
<evidence type="ECO:0000313" key="1">
    <source>
        <dbReference type="EMBL" id="PTD26953.1"/>
    </source>
</evidence>
<dbReference type="AlphaFoldDB" id="A0A2T4I7F6"/>
<comment type="caution">
    <text evidence="1">The sequence shown here is derived from an EMBL/GenBank/DDBJ whole genome shotgun (WGS) entry which is preliminary data.</text>
</comment>
<evidence type="ECO:0000313" key="2">
    <source>
        <dbReference type="Proteomes" id="UP000241206"/>
    </source>
</evidence>
<organism evidence="1 2">
    <name type="scientific">Edaphosphingomonas fennica</name>
    <dbReference type="NCBI Taxonomy" id="114404"/>
    <lineage>
        <taxon>Bacteria</taxon>
        <taxon>Pseudomonadati</taxon>
        <taxon>Pseudomonadota</taxon>
        <taxon>Alphaproteobacteria</taxon>
        <taxon>Sphingomonadales</taxon>
        <taxon>Rhizorhabdaceae</taxon>
        <taxon>Edaphosphingomonas</taxon>
    </lineage>
</organism>
<keyword evidence="2" id="KW-1185">Reference proteome</keyword>
<dbReference type="EMBL" id="PHHF01000012">
    <property type="protein sequence ID" value="PTD26953.1"/>
    <property type="molecule type" value="Genomic_DNA"/>
</dbReference>
<sequence>MKKMLVSILALVAGVGVGGGAAYGTGRLLAAPMPTVEKLEFVPTGPILAPLVFSDGRLASYVSFEVQLEVPADRRDDIAAKMPVLLNAVNMRTYRTPMASGRDGTIPSLAAFRRVVFDAAQETYGKNVVRRAIVTQAAPI</sequence>
<accession>A0A2T4I7F6</accession>
<protein>
    <recommendedName>
        <fullName evidence="3">Flagellar basal body-associated protein FliL</fullName>
    </recommendedName>
</protein>
<name>A0A2T4I7F6_9SPHN</name>